<dbReference type="InterPro" id="IPR012337">
    <property type="entry name" value="RNaseH-like_sf"/>
</dbReference>
<accession>F9W264</accession>
<dbReference type="PROSITE" id="PS50994">
    <property type="entry name" value="INTEGRASE"/>
    <property type="match status" value="1"/>
</dbReference>
<dbReference type="GO" id="GO:0015074">
    <property type="term" value="P:DNA integration"/>
    <property type="evidence" value="ECO:0007669"/>
    <property type="project" value="InterPro"/>
</dbReference>
<feature type="region of interest" description="Disordered" evidence="1">
    <location>
        <begin position="545"/>
        <end position="603"/>
    </location>
</feature>
<reference evidence="3 4" key="1">
    <citation type="submission" date="2011-05" db="EMBL/GenBank/DDBJ databases">
        <title>Whole genome shotgun sequence of Gordonia alkanivorans NBRC 16433.</title>
        <authorList>
            <person name="Hosoyama A."/>
            <person name="Nakamura S."/>
            <person name="Takarada H."/>
            <person name="Tsuchikane K."/>
            <person name="Yamazaki S."/>
            <person name="Fujita N."/>
        </authorList>
    </citation>
    <scope>NUCLEOTIDE SEQUENCE [LARGE SCALE GENOMIC DNA]</scope>
    <source>
        <strain evidence="3 4">NBRC 16433</strain>
    </source>
</reference>
<proteinExistence type="predicted"/>
<dbReference type="RefSeq" id="WP_006361019.1">
    <property type="nucleotide sequence ID" value="NZ_BACI01000120.1"/>
</dbReference>
<dbReference type="STRING" id="1027371.GOALK_120_00100"/>
<dbReference type="SUPFAM" id="SSF53098">
    <property type="entry name" value="Ribonuclease H-like"/>
    <property type="match status" value="1"/>
</dbReference>
<dbReference type="GO" id="GO:0003676">
    <property type="term" value="F:nucleic acid binding"/>
    <property type="evidence" value="ECO:0007669"/>
    <property type="project" value="InterPro"/>
</dbReference>
<gene>
    <name evidence="3" type="ORF">GOALK_120_00100</name>
</gene>
<dbReference type="Proteomes" id="UP000003558">
    <property type="component" value="Unassembled WGS sequence"/>
</dbReference>
<dbReference type="eggNOG" id="COG2801">
    <property type="taxonomic scope" value="Bacteria"/>
</dbReference>
<sequence>MAVALQQEAAGDRALQRRIANGEIKRSAPVDSTIRNWVRAWKRDGLLGLLDARSLRREQTWERIDERYRTVAELVFATLDGDRADVNISELDRRIKVELKRAGHVDVSTPQRLTAEYLAHLKRGAGATTRTQRSRSLQRVSGKEHFPAIRPGQIVAIDATRADNLVYDPLLGRPFSVEILTAIDVATRVILALRVVPKSADGIDAGLLLYDICRPFSMMVEGTTISHWRWAGLPQVVDASDVAVKVGRRSVAPDFTTLQGEHHIPGVMPDAIRADHGSIFVADHFRAILRDFGIDLLLSRGKKPTDNPHVERWHETLQRAVQQLPGYKGRNTSERGRLVAEEALVTAAELEEHLRRFVALDYHRSWHTGLVIGGEPTARTSPLELWDIMLDVTGRIDVPQRADMIYQMLPVKWGTVGVAGVEFAEMVYDGKLLDDFRNVARGQFRDDDNKVPFLVDPHDLSSIWFPHPETGRVRPVAWRGSFFTDAPMTDTIVQAVRRRVRERGGNHILSRGSAQRQIFDELTELTSGPVPTDWTAKLSAAHRRVEQSRKDHEEAQLAQGATRDEATQSGGIGARTKTPHTDSPQDVPLDILEVPWPTMRTET</sequence>
<evidence type="ECO:0000256" key="1">
    <source>
        <dbReference type="SAM" id="MobiDB-lite"/>
    </source>
</evidence>
<dbReference type="Gene3D" id="3.30.420.10">
    <property type="entry name" value="Ribonuclease H-like superfamily/Ribonuclease H"/>
    <property type="match status" value="1"/>
</dbReference>
<comment type="caution">
    <text evidence="3">The sequence shown here is derived from an EMBL/GenBank/DDBJ whole genome shotgun (WGS) entry which is preliminary data.</text>
</comment>
<name>F9W264_9ACTN</name>
<organism evidence="3 4">
    <name type="scientific">Gordonia alkanivorans NBRC 16433</name>
    <dbReference type="NCBI Taxonomy" id="1027371"/>
    <lineage>
        <taxon>Bacteria</taxon>
        <taxon>Bacillati</taxon>
        <taxon>Actinomycetota</taxon>
        <taxon>Actinomycetes</taxon>
        <taxon>Mycobacteriales</taxon>
        <taxon>Gordoniaceae</taxon>
        <taxon>Gordonia</taxon>
    </lineage>
</organism>
<dbReference type="EMBL" id="BACI01000120">
    <property type="protein sequence ID" value="GAA14953.1"/>
    <property type="molecule type" value="Genomic_DNA"/>
</dbReference>
<protein>
    <submittedName>
        <fullName evidence="3">Putative transposase</fullName>
    </submittedName>
</protein>
<dbReference type="InterPro" id="IPR001584">
    <property type="entry name" value="Integrase_cat-core"/>
</dbReference>
<dbReference type="AlphaFoldDB" id="F9W264"/>
<feature type="domain" description="Integrase catalytic" evidence="2">
    <location>
        <begin position="147"/>
        <end position="390"/>
    </location>
</feature>
<feature type="compositionally biased region" description="Basic and acidic residues" evidence="1">
    <location>
        <begin position="545"/>
        <end position="555"/>
    </location>
</feature>
<evidence type="ECO:0000259" key="2">
    <source>
        <dbReference type="PROSITE" id="PS50994"/>
    </source>
</evidence>
<dbReference type="InterPro" id="IPR036397">
    <property type="entry name" value="RNaseH_sf"/>
</dbReference>
<evidence type="ECO:0000313" key="4">
    <source>
        <dbReference type="Proteomes" id="UP000003558"/>
    </source>
</evidence>
<evidence type="ECO:0000313" key="3">
    <source>
        <dbReference type="EMBL" id="GAA14953.1"/>
    </source>
</evidence>